<feature type="signal peptide" evidence="1">
    <location>
        <begin position="1"/>
        <end position="24"/>
    </location>
</feature>
<organism evidence="4 5">
    <name type="scientific">Sphingorhabdus lacus</name>
    <dbReference type="NCBI Taxonomy" id="392610"/>
    <lineage>
        <taxon>Bacteria</taxon>
        <taxon>Pseudomonadati</taxon>
        <taxon>Pseudomonadota</taxon>
        <taxon>Alphaproteobacteria</taxon>
        <taxon>Sphingomonadales</taxon>
        <taxon>Sphingomonadaceae</taxon>
        <taxon>Sphingorhabdus</taxon>
    </lineage>
</organism>
<dbReference type="Gene3D" id="2.60.40.1610">
    <property type="entry name" value="Domain of unknown function DUF1254"/>
    <property type="match status" value="1"/>
</dbReference>
<dbReference type="KEGG" id="slaa:EUU25_10160"/>
<dbReference type="PANTHER" id="PTHR36509:SF2">
    <property type="entry name" value="BLL3101 PROTEIN"/>
    <property type="match status" value="1"/>
</dbReference>
<dbReference type="EMBL" id="CP035733">
    <property type="protein sequence ID" value="QGY80948.1"/>
    <property type="molecule type" value="Genomic_DNA"/>
</dbReference>
<evidence type="ECO:0000313" key="4">
    <source>
        <dbReference type="EMBL" id="QGY80948.1"/>
    </source>
</evidence>
<dbReference type="Proteomes" id="UP000428803">
    <property type="component" value="Chromosome"/>
</dbReference>
<name>A0A6I6L8V9_9SPHN</name>
<dbReference type="SUPFAM" id="SSF160935">
    <property type="entry name" value="VPA0735-like"/>
    <property type="match status" value="1"/>
</dbReference>
<sequence length="477" mass="52518">MKHFRLTLLAFVGLTCMQTGPAVAQRPVDNASEAKLTEDWRETYAYTVGMQAVIYGFPAVKNINVRYGMIEKPNGQADMPLNTWFHSRRASDATDKVHSSVTPDLLYSAAWFDVRKEPVVLTVPASPDLYYSVQFMEMYSDIFAYLGTRATGGRAGKHLLVRDDWQGEIPAGIDSVIRAPNAAGLLLLRTAIVDRKALMASHKVQDGVAIAPLSKWLRGDTAPETDRDVIDPAPPSSALPFFANLNRAMTESPPPAKDAAFVAMMASVGIGPGQSTDFSALHPATLKGLQRAMVDGLAFLKQVSVAGGSTKFVNHWAYGNKAWGRTAETHDLLTRAATQSLSGMQEHHIEEVVKLRAHHDGEGQLLDGSTGRYTVRFEPGQIPKAKTFWSIVVYDEQYDLIDNPLGRYSRGSVDRDMKYDADGGLTLLVQADTPPKKMIGNWLPIPKSKFNLFLRSYLPGQDLIDQSYVPPPVRKMP</sequence>
<dbReference type="InterPro" id="IPR037049">
    <property type="entry name" value="DUF1214_C_sf"/>
</dbReference>
<reference evidence="5" key="1">
    <citation type="submission" date="2019-01" db="EMBL/GenBank/DDBJ databases">
        <title>Sphingorhabdus lacus sp.nov., isolated from an oligotrophic freshwater lake.</title>
        <authorList>
            <person name="Park M."/>
        </authorList>
    </citation>
    <scope>NUCLEOTIDE SEQUENCE [LARGE SCALE GENOMIC DNA]</scope>
    <source>
        <strain evidence="5">IMCC1753</strain>
    </source>
</reference>
<dbReference type="Pfam" id="PF06742">
    <property type="entry name" value="DUF1214"/>
    <property type="match status" value="1"/>
</dbReference>
<evidence type="ECO:0000256" key="1">
    <source>
        <dbReference type="SAM" id="SignalP"/>
    </source>
</evidence>
<dbReference type="InterPro" id="IPR037050">
    <property type="entry name" value="DUF1254_sf"/>
</dbReference>
<protein>
    <submittedName>
        <fullName evidence="4">DUF1254 domain-containing protein</fullName>
    </submittedName>
</protein>
<accession>A0A6I6L8V9</accession>
<dbReference type="OrthoDB" id="9777345at2"/>
<evidence type="ECO:0000313" key="5">
    <source>
        <dbReference type="Proteomes" id="UP000428803"/>
    </source>
</evidence>
<evidence type="ECO:0000259" key="3">
    <source>
        <dbReference type="Pfam" id="PF06863"/>
    </source>
</evidence>
<evidence type="ECO:0000259" key="2">
    <source>
        <dbReference type="Pfam" id="PF06742"/>
    </source>
</evidence>
<dbReference type="InterPro" id="IPR010679">
    <property type="entry name" value="DUF1254"/>
</dbReference>
<gene>
    <name evidence="4" type="ORF">EUU25_10160</name>
</gene>
<keyword evidence="5" id="KW-1185">Reference proteome</keyword>
<keyword evidence="1" id="KW-0732">Signal</keyword>
<dbReference type="AlphaFoldDB" id="A0A6I6L8V9"/>
<dbReference type="RefSeq" id="WP_158900674.1">
    <property type="nucleotide sequence ID" value="NZ_CP035733.1"/>
</dbReference>
<feature type="domain" description="DUF1214" evidence="2">
    <location>
        <begin position="353"/>
        <end position="460"/>
    </location>
</feature>
<feature type="chain" id="PRO_5026349753" evidence="1">
    <location>
        <begin position="25"/>
        <end position="477"/>
    </location>
</feature>
<proteinExistence type="predicted"/>
<feature type="domain" description="DUF1254" evidence="3">
    <location>
        <begin position="82"/>
        <end position="212"/>
    </location>
</feature>
<dbReference type="Pfam" id="PF06863">
    <property type="entry name" value="DUF1254"/>
    <property type="match status" value="1"/>
</dbReference>
<dbReference type="Gene3D" id="2.60.120.600">
    <property type="entry name" value="Domain of unknown function DUF1214, C-terminal domain"/>
    <property type="match status" value="1"/>
</dbReference>
<dbReference type="PANTHER" id="PTHR36509">
    <property type="entry name" value="BLL3101 PROTEIN"/>
    <property type="match status" value="1"/>
</dbReference>
<dbReference type="InterPro" id="IPR010621">
    <property type="entry name" value="DUF1214"/>
</dbReference>